<dbReference type="InterPro" id="IPR013783">
    <property type="entry name" value="Ig-like_fold"/>
</dbReference>
<dbReference type="InterPro" id="IPR014756">
    <property type="entry name" value="Ig_E-set"/>
</dbReference>
<proteinExistence type="predicted"/>
<dbReference type="Gene3D" id="2.60.40.10">
    <property type="entry name" value="Immunoglobulins"/>
    <property type="match status" value="1"/>
</dbReference>
<comment type="caution">
    <text evidence="1">The sequence shown here is derived from an EMBL/GenBank/DDBJ whole genome shotgun (WGS) entry which is preliminary data.</text>
</comment>
<protein>
    <submittedName>
        <fullName evidence="1">Isoamylase 3, chloroplastic</fullName>
    </submittedName>
</protein>
<reference evidence="1 2" key="1">
    <citation type="journal article" date="2021" name="BMC Genomics">
        <title>Datura genome reveals duplications of psychoactive alkaloid biosynthetic genes and high mutation rate following tissue culture.</title>
        <authorList>
            <person name="Rajewski A."/>
            <person name="Carter-House D."/>
            <person name="Stajich J."/>
            <person name="Litt A."/>
        </authorList>
    </citation>
    <scope>NUCLEOTIDE SEQUENCE [LARGE SCALE GENOMIC DNA]</scope>
    <source>
        <strain evidence="1">AR-01</strain>
    </source>
</reference>
<dbReference type="Proteomes" id="UP000823775">
    <property type="component" value="Unassembled WGS sequence"/>
</dbReference>
<keyword evidence="2" id="KW-1185">Reference proteome</keyword>
<organism evidence="1 2">
    <name type="scientific">Datura stramonium</name>
    <name type="common">Jimsonweed</name>
    <name type="synonym">Common thornapple</name>
    <dbReference type="NCBI Taxonomy" id="4076"/>
    <lineage>
        <taxon>Eukaryota</taxon>
        <taxon>Viridiplantae</taxon>
        <taxon>Streptophyta</taxon>
        <taxon>Embryophyta</taxon>
        <taxon>Tracheophyta</taxon>
        <taxon>Spermatophyta</taxon>
        <taxon>Magnoliopsida</taxon>
        <taxon>eudicotyledons</taxon>
        <taxon>Gunneridae</taxon>
        <taxon>Pentapetalae</taxon>
        <taxon>asterids</taxon>
        <taxon>lamiids</taxon>
        <taxon>Solanales</taxon>
        <taxon>Solanaceae</taxon>
        <taxon>Solanoideae</taxon>
        <taxon>Datureae</taxon>
        <taxon>Datura</taxon>
    </lineage>
</organism>
<gene>
    <name evidence="1" type="primary">ISA3_4</name>
    <name evidence="1" type="ORF">HAX54_030673</name>
</gene>
<evidence type="ECO:0000313" key="1">
    <source>
        <dbReference type="EMBL" id="MCD9643326.1"/>
    </source>
</evidence>
<sequence length="169" mass="18677">MTASPAVAILPALQFSSSNFNSLFFAPFRSPSFLRLNSTRRPLAEFLGQKSNSKAGECHKIRVAKVYARRAEEKLVIQEEAPQMLDTFPSFEVSLGLAHPLGVSQIESGINFAIFSQHASAVTLCIILPKRCRRQNSGILLIDLTLMDFLDATSHLQVVPFLNSSLEQL</sequence>
<name>A0ABS8V9F8_DATST</name>
<accession>A0ABS8V9F8</accession>
<dbReference type="SUPFAM" id="SSF81296">
    <property type="entry name" value="E set domains"/>
    <property type="match status" value="1"/>
</dbReference>
<evidence type="ECO:0000313" key="2">
    <source>
        <dbReference type="Proteomes" id="UP000823775"/>
    </source>
</evidence>
<dbReference type="EMBL" id="JACEIK010003859">
    <property type="protein sequence ID" value="MCD9643326.1"/>
    <property type="molecule type" value="Genomic_DNA"/>
</dbReference>